<dbReference type="PANTHER" id="PTHR13449:SF2">
    <property type="entry name" value="PROTEIN WNTLESS HOMOLOG"/>
    <property type="match status" value="1"/>
</dbReference>
<evidence type="ECO:0000313" key="13">
    <source>
        <dbReference type="Proteomes" id="UP001626550"/>
    </source>
</evidence>
<feature type="transmembrane region" description="Helical" evidence="9">
    <location>
        <begin position="461"/>
        <end position="484"/>
    </location>
</feature>
<dbReference type="InterPro" id="IPR009551">
    <property type="entry name" value="Wntless"/>
</dbReference>
<dbReference type="GO" id="GO:0000139">
    <property type="term" value="C:Golgi membrane"/>
    <property type="evidence" value="ECO:0007669"/>
    <property type="project" value="UniProtKB-SubCell"/>
</dbReference>
<evidence type="ECO:0000256" key="8">
    <source>
        <dbReference type="ARBA" id="ARBA00023136"/>
    </source>
</evidence>
<feature type="transmembrane region" description="Helical" evidence="9">
    <location>
        <begin position="253"/>
        <end position="273"/>
    </location>
</feature>
<sequence>MTGVVLETLSTKKLIAFYSIVLIFHAVFFLLGGLIAPAPNTSDQILTTKCIDRSSDPLNNKKWFFTRPVTSNHSCEEILPEGDLSEVVPAGVDANQIVFVAQFPLPRNDYDLKMTKWFQQMVAILMLDIKYKSEFEALQDSSVSFHVRLGYRNHGDGVNEWKELAHSLETRPLSCKLDPDTKKHAHNGQDKSSSFFYDCEILPLFTLGSVHYDYYLVNIRIPSMANKNINTHLGLLQDIWMVEIHQNGGFTKVWFALKTVMFPVTLAALIFFWRRVLELERRPTFLERTTLTLGVVISILNLPIEWLSLVINVPFWLVLSDLRQGAFYATLVCFWLVFTGEHSMGGGSNDSPGSISLLLEKLGLSKQYWSKLILVAGASCALFIFELAERGVQLRNPFYSIWSHPNAARMGFGTMIVGSVCAVVYFIYLAYLVTKALLTMLDKRRRLHTLPDERRLFYSGVIYRFSTLLAYTALCALLTVVFFICSQLNEDQWKWGEHSLEYSSAFITGVYGMWNIYVCSVLCLYAPSRKYQSDPQMFQQLIDNDNENEDSQSGAVQMQVIAGAPPDGFKFIQKTAFE</sequence>
<keyword evidence="5 9" id="KW-0812">Transmembrane</keyword>
<dbReference type="Proteomes" id="UP001626550">
    <property type="component" value="Unassembled WGS sequence"/>
</dbReference>
<keyword evidence="6 9" id="KW-1133">Transmembrane helix</keyword>
<keyword evidence="13" id="KW-1185">Reference proteome</keyword>
<evidence type="ECO:0000256" key="5">
    <source>
        <dbReference type="ARBA" id="ARBA00022692"/>
    </source>
</evidence>
<keyword evidence="4" id="KW-0879">Wnt signaling pathway</keyword>
<evidence type="ECO:0000256" key="1">
    <source>
        <dbReference type="ARBA" id="ARBA00004653"/>
    </source>
</evidence>
<dbReference type="Pfam" id="PF21883">
    <property type="entry name" value="WLS_GOLD"/>
    <property type="match status" value="1"/>
</dbReference>
<comment type="similarity">
    <text evidence="2">Belongs to the wntless family.</text>
</comment>
<dbReference type="EMBL" id="JBJKFK010001210">
    <property type="protein sequence ID" value="KAL3313730.1"/>
    <property type="molecule type" value="Genomic_DNA"/>
</dbReference>
<protein>
    <recommendedName>
        <fullName evidence="14">Protein wntless homolog</fullName>
    </recommendedName>
</protein>
<feature type="transmembrane region" description="Helical" evidence="9">
    <location>
        <begin position="504"/>
        <end position="527"/>
    </location>
</feature>
<feature type="domain" description="Wntless GOLD" evidence="11">
    <location>
        <begin position="48"/>
        <end position="246"/>
    </location>
</feature>
<evidence type="ECO:0000259" key="10">
    <source>
        <dbReference type="Pfam" id="PF06664"/>
    </source>
</evidence>
<evidence type="ECO:0000256" key="9">
    <source>
        <dbReference type="SAM" id="Phobius"/>
    </source>
</evidence>
<gene>
    <name evidence="12" type="ORF">Ciccas_007669</name>
</gene>
<feature type="transmembrane region" description="Helical" evidence="9">
    <location>
        <begin position="408"/>
        <end position="441"/>
    </location>
</feature>
<comment type="caution">
    <text evidence="12">The sequence shown here is derived from an EMBL/GenBank/DDBJ whole genome shotgun (WGS) entry which is preliminary data.</text>
</comment>
<keyword evidence="8 9" id="KW-0472">Membrane</keyword>
<evidence type="ECO:0000256" key="2">
    <source>
        <dbReference type="ARBA" id="ARBA00008148"/>
    </source>
</evidence>
<dbReference type="InterPro" id="IPR047843">
    <property type="entry name" value="WLS-like_TM"/>
</dbReference>
<dbReference type="GO" id="GO:0016055">
    <property type="term" value="P:Wnt signaling pathway"/>
    <property type="evidence" value="ECO:0007669"/>
    <property type="project" value="UniProtKB-KW"/>
</dbReference>
<organism evidence="12 13">
    <name type="scientific">Cichlidogyrus casuarinus</name>
    <dbReference type="NCBI Taxonomy" id="1844966"/>
    <lineage>
        <taxon>Eukaryota</taxon>
        <taxon>Metazoa</taxon>
        <taxon>Spiralia</taxon>
        <taxon>Lophotrochozoa</taxon>
        <taxon>Platyhelminthes</taxon>
        <taxon>Monogenea</taxon>
        <taxon>Monopisthocotylea</taxon>
        <taxon>Dactylogyridea</taxon>
        <taxon>Ancyrocephalidae</taxon>
        <taxon>Cichlidogyrus</taxon>
    </lineage>
</organism>
<dbReference type="AlphaFoldDB" id="A0ABD2Q286"/>
<feature type="domain" description="Wntless-like transmembrane" evidence="10">
    <location>
        <begin position="247"/>
        <end position="528"/>
    </location>
</feature>
<feature type="transmembrane region" description="Helical" evidence="9">
    <location>
        <begin position="15"/>
        <end position="36"/>
    </location>
</feature>
<evidence type="ECO:0000256" key="7">
    <source>
        <dbReference type="ARBA" id="ARBA00023034"/>
    </source>
</evidence>
<keyword evidence="3" id="KW-0217">Developmental protein</keyword>
<dbReference type="Pfam" id="PF06664">
    <property type="entry name" value="WLS-like_TM"/>
    <property type="match status" value="1"/>
</dbReference>
<accession>A0ABD2Q286</accession>
<dbReference type="InterPro" id="IPR053936">
    <property type="entry name" value="WLS_GOLD"/>
</dbReference>
<evidence type="ECO:0000259" key="11">
    <source>
        <dbReference type="Pfam" id="PF21883"/>
    </source>
</evidence>
<evidence type="ECO:0000256" key="6">
    <source>
        <dbReference type="ARBA" id="ARBA00022989"/>
    </source>
</evidence>
<evidence type="ECO:0000313" key="12">
    <source>
        <dbReference type="EMBL" id="KAL3313730.1"/>
    </source>
</evidence>
<keyword evidence="7" id="KW-0333">Golgi apparatus</keyword>
<comment type="subcellular location">
    <subcellularLocation>
        <location evidence="1">Golgi apparatus membrane</location>
        <topology evidence="1">Multi-pass membrane protein</topology>
    </subcellularLocation>
</comment>
<proteinExistence type="inferred from homology"/>
<feature type="transmembrane region" description="Helical" evidence="9">
    <location>
        <begin position="325"/>
        <end position="347"/>
    </location>
</feature>
<evidence type="ECO:0000256" key="4">
    <source>
        <dbReference type="ARBA" id="ARBA00022687"/>
    </source>
</evidence>
<dbReference type="PANTHER" id="PTHR13449">
    <property type="entry name" value="INTEGRAL MEMBRANE PROTEIN GPR177"/>
    <property type="match status" value="1"/>
</dbReference>
<evidence type="ECO:0000256" key="3">
    <source>
        <dbReference type="ARBA" id="ARBA00022473"/>
    </source>
</evidence>
<name>A0ABD2Q286_9PLAT</name>
<reference evidence="12 13" key="1">
    <citation type="submission" date="2024-11" db="EMBL/GenBank/DDBJ databases">
        <title>Adaptive evolution of stress response genes in parasites aligns with host niche diversity.</title>
        <authorList>
            <person name="Hahn C."/>
            <person name="Resl P."/>
        </authorList>
    </citation>
    <scope>NUCLEOTIDE SEQUENCE [LARGE SCALE GENOMIC DNA]</scope>
    <source>
        <strain evidence="12">EGGRZ-B1_66</strain>
        <tissue evidence="12">Body</tissue>
    </source>
</reference>
<evidence type="ECO:0008006" key="14">
    <source>
        <dbReference type="Google" id="ProtNLM"/>
    </source>
</evidence>
<feature type="transmembrane region" description="Helical" evidence="9">
    <location>
        <begin position="293"/>
        <end position="319"/>
    </location>
</feature>